<feature type="compositionally biased region" description="Pro residues" evidence="4">
    <location>
        <begin position="144"/>
        <end position="154"/>
    </location>
</feature>
<evidence type="ECO:0000256" key="4">
    <source>
        <dbReference type="SAM" id="MobiDB-lite"/>
    </source>
</evidence>
<keyword evidence="5" id="KW-0812">Transmembrane</keyword>
<reference evidence="7 8" key="1">
    <citation type="journal article" date="1998" name="Science">
        <title>Genome sequence of the nematode C. elegans: a platform for investigating biology.</title>
        <authorList>
            <consortium name="The C. elegans sequencing consortium"/>
            <person name="Sulson J.E."/>
            <person name="Waterston R."/>
        </authorList>
    </citation>
    <scope>NUCLEOTIDE SEQUENCE [LARGE SCALE GENOMIC DNA]</scope>
    <source>
        <strain evidence="7 8">Bristol N2</strain>
    </source>
</reference>
<feature type="domain" description="Nematode cuticle collagen N-terminal" evidence="6">
    <location>
        <begin position="11"/>
        <end position="61"/>
    </location>
</feature>
<dbReference type="HOGENOM" id="CLU_1311104_0_0_1"/>
<keyword evidence="5" id="KW-1133">Transmembrane helix</keyword>
<keyword evidence="7" id="KW-0176">Collagen</keyword>
<evidence type="ECO:0000313" key="9">
    <source>
        <dbReference type="WormBase" id="T21D12.2b"/>
    </source>
</evidence>
<keyword evidence="8" id="KW-1185">Reference proteome</keyword>
<dbReference type="SMART" id="SM01088">
    <property type="entry name" value="Col_cuticle_N"/>
    <property type="match status" value="1"/>
</dbReference>
<dbReference type="KEGG" id="cel:CELE_T21D12.2"/>
<keyword evidence="3" id="KW-1015">Disulfide bond</keyword>
<dbReference type="RefSeq" id="NP_001294332.1">
    <property type="nucleotide sequence ID" value="NM_001307403.3"/>
</dbReference>
<evidence type="ECO:0000313" key="8">
    <source>
        <dbReference type="Proteomes" id="UP000001940"/>
    </source>
</evidence>
<dbReference type="EMBL" id="BX284604">
    <property type="protein sequence ID" value="CDH93043.1"/>
    <property type="molecule type" value="Genomic_DNA"/>
</dbReference>
<dbReference type="GeneID" id="176846"/>
<sequence>MEPSNIWRTSTIVGSVVSTFAVLTVIIGLPLMHNHVQKVTTLMLTEVELCKTESQDIWKQMKFSRMAPNRTKRQSPYGNYGASGSGSCCACTQGSPGPRGQPGDDGEPGRDGFPGREGDNGIAGKYLPAPPPGTNACQKCPTGAPGPPGLPGPQGPKGEPGNPGTCHHCQNRAPAPSEAPGKAPPPPQDYTRPAPESYPSAPNGQYLWIH</sequence>
<dbReference type="Bgee" id="WBGene00001071">
    <property type="expression patterns" value="Expressed in material anatomical entity and 3 other cell types or tissues"/>
</dbReference>
<comment type="subunit">
    <text evidence="1">Collagen polypeptide chains are complexed within the cuticle by disulfide bonds and other types of covalent cross-links.</text>
</comment>
<name>U4PBE1_CAEEL</name>
<dbReference type="AlphaFoldDB" id="U4PBE1"/>
<feature type="compositionally biased region" description="Basic and acidic residues" evidence="4">
    <location>
        <begin position="107"/>
        <end position="119"/>
    </location>
</feature>
<dbReference type="OrthoDB" id="5983381at2759"/>
<dbReference type="GO" id="GO:0042302">
    <property type="term" value="F:structural constituent of cuticle"/>
    <property type="evidence" value="ECO:0007669"/>
    <property type="project" value="InterPro"/>
</dbReference>
<dbReference type="PANTHER" id="PTHR24637:SF420">
    <property type="entry name" value="NEMATODE CUTICLE COLLAGEN N-TERMINAL DOMAIN-CONTAINING PROTEIN"/>
    <property type="match status" value="1"/>
</dbReference>
<evidence type="ECO:0000256" key="2">
    <source>
        <dbReference type="ARBA" id="ARBA00022737"/>
    </source>
</evidence>
<dbReference type="PANTHER" id="PTHR24637">
    <property type="entry name" value="COLLAGEN"/>
    <property type="match status" value="1"/>
</dbReference>
<keyword evidence="5" id="KW-0472">Membrane</keyword>
<proteinExistence type="predicted"/>
<feature type="region of interest" description="Disordered" evidence="4">
    <location>
        <begin position="92"/>
        <end position="210"/>
    </location>
</feature>
<dbReference type="ExpressionAtlas" id="U4PBE1">
    <property type="expression patterns" value="baseline and differential"/>
</dbReference>
<keyword evidence="2" id="KW-0677">Repeat</keyword>
<gene>
    <name evidence="7 9" type="primary">dpy-9</name>
    <name evidence="7" type="ORF">CELE_T21D12.2</name>
    <name evidence="9" type="ORF">T21D12.2</name>
</gene>
<dbReference type="CTD" id="176846"/>
<dbReference type="WormBase" id="T21D12.2b">
    <property type="protein sequence ID" value="CE49091"/>
    <property type="gene ID" value="WBGene00001071"/>
    <property type="gene designation" value="dpy-9"/>
</dbReference>
<evidence type="ECO:0000256" key="1">
    <source>
        <dbReference type="ARBA" id="ARBA00011518"/>
    </source>
</evidence>
<feature type="transmembrane region" description="Helical" evidence="5">
    <location>
        <begin position="12"/>
        <end position="32"/>
    </location>
</feature>
<organism evidence="7 8">
    <name type="scientific">Caenorhabditis elegans</name>
    <dbReference type="NCBI Taxonomy" id="6239"/>
    <lineage>
        <taxon>Eukaryota</taxon>
        <taxon>Metazoa</taxon>
        <taxon>Ecdysozoa</taxon>
        <taxon>Nematoda</taxon>
        <taxon>Chromadorea</taxon>
        <taxon>Rhabditida</taxon>
        <taxon>Rhabditina</taxon>
        <taxon>Rhabditomorpha</taxon>
        <taxon>Rhabditoidea</taxon>
        <taxon>Rhabditidae</taxon>
        <taxon>Peloderinae</taxon>
        <taxon>Caenorhabditis</taxon>
    </lineage>
</organism>
<evidence type="ECO:0000256" key="5">
    <source>
        <dbReference type="SAM" id="Phobius"/>
    </source>
</evidence>
<dbReference type="InterPro" id="IPR002486">
    <property type="entry name" value="Col_cuticle_N"/>
</dbReference>
<evidence type="ECO:0000313" key="7">
    <source>
        <dbReference type="EMBL" id="CDH93043.1"/>
    </source>
</evidence>
<protein>
    <submittedName>
        <fullName evidence="7">Nematode cuticle collagen N-terminal domain-containing protein</fullName>
    </submittedName>
</protein>
<dbReference type="SMR" id="U4PBE1"/>
<dbReference type="AGR" id="WB:WBGene00001071"/>
<dbReference type="Proteomes" id="UP000001940">
    <property type="component" value="Chromosome IV"/>
</dbReference>
<evidence type="ECO:0000259" key="6">
    <source>
        <dbReference type="SMART" id="SM01088"/>
    </source>
</evidence>
<evidence type="ECO:0000256" key="3">
    <source>
        <dbReference type="ARBA" id="ARBA00023157"/>
    </source>
</evidence>
<accession>U4PBE1</accession>
<dbReference type="Pfam" id="PF01484">
    <property type="entry name" value="Col_cuticle_N"/>
    <property type="match status" value="1"/>
</dbReference>
<dbReference type="GO" id="GO:0005581">
    <property type="term" value="C:collagen trimer"/>
    <property type="evidence" value="ECO:0007669"/>
    <property type="project" value="UniProtKB-KW"/>
</dbReference>